<dbReference type="AlphaFoldDB" id="L9VMI6"/>
<gene>
    <name evidence="2" type="ORF">C496_17397</name>
</gene>
<sequence length="141" mass="16549">MLFLRLINSWSAERSFEVELVRNDERVFDETYYDVPAYGSDRARADDQNPSTHLLEPTWDEGPATFELRGRFVDQEDDDWQTVSPADAGGEYIGIDLQFWEQQILGGFYTFETESQRETAREFVETELERQSDRDRYGSEP</sequence>
<keyword evidence="3" id="KW-1185">Reference proteome</keyword>
<feature type="region of interest" description="Disordered" evidence="1">
    <location>
        <begin position="119"/>
        <end position="141"/>
    </location>
</feature>
<dbReference type="Proteomes" id="UP000011599">
    <property type="component" value="Unassembled WGS sequence"/>
</dbReference>
<dbReference type="PATRIC" id="fig|1114856.3.peg.3602"/>
<comment type="caution">
    <text evidence="2">The sequence shown here is derived from an EMBL/GenBank/DDBJ whole genome shotgun (WGS) entry which is preliminary data.</text>
</comment>
<accession>L9VMI6</accession>
<organism evidence="2 3">
    <name type="scientific">Natronorubrum tibetense GA33</name>
    <dbReference type="NCBI Taxonomy" id="1114856"/>
    <lineage>
        <taxon>Archaea</taxon>
        <taxon>Methanobacteriati</taxon>
        <taxon>Methanobacteriota</taxon>
        <taxon>Stenosarchaea group</taxon>
        <taxon>Halobacteria</taxon>
        <taxon>Halobacteriales</taxon>
        <taxon>Natrialbaceae</taxon>
        <taxon>Natronorubrum</taxon>
    </lineage>
</organism>
<reference evidence="2 3" key="1">
    <citation type="journal article" date="2014" name="PLoS Genet.">
        <title>Phylogenetically driven sequencing of extremely halophilic archaea reveals strategies for static and dynamic osmo-response.</title>
        <authorList>
            <person name="Becker E.A."/>
            <person name="Seitzer P.M."/>
            <person name="Tritt A."/>
            <person name="Larsen D."/>
            <person name="Krusor M."/>
            <person name="Yao A.I."/>
            <person name="Wu D."/>
            <person name="Madern D."/>
            <person name="Eisen J.A."/>
            <person name="Darling A.E."/>
            <person name="Facciotti M.T."/>
        </authorList>
    </citation>
    <scope>NUCLEOTIDE SEQUENCE [LARGE SCALE GENOMIC DNA]</scope>
    <source>
        <strain evidence="2 3">GA33</strain>
    </source>
</reference>
<name>L9VMI6_9EURY</name>
<proteinExistence type="predicted"/>
<evidence type="ECO:0000313" key="3">
    <source>
        <dbReference type="Proteomes" id="UP000011599"/>
    </source>
</evidence>
<feature type="region of interest" description="Disordered" evidence="1">
    <location>
        <begin position="40"/>
        <end position="59"/>
    </location>
</feature>
<dbReference type="STRING" id="1114856.GCA_000383975_00153"/>
<evidence type="ECO:0000256" key="1">
    <source>
        <dbReference type="SAM" id="MobiDB-lite"/>
    </source>
</evidence>
<protein>
    <submittedName>
        <fullName evidence="2">Uncharacterized protein</fullName>
    </submittedName>
</protein>
<dbReference type="EMBL" id="AOHW01000042">
    <property type="protein sequence ID" value="ELY38420.1"/>
    <property type="molecule type" value="Genomic_DNA"/>
</dbReference>
<evidence type="ECO:0000313" key="2">
    <source>
        <dbReference type="EMBL" id="ELY38420.1"/>
    </source>
</evidence>